<dbReference type="Proteomes" id="UP001214576">
    <property type="component" value="Unassembled WGS sequence"/>
</dbReference>
<feature type="region of interest" description="Disordered" evidence="1">
    <location>
        <begin position="118"/>
        <end position="143"/>
    </location>
</feature>
<name>A0AAD4TVD4_OVIAM</name>
<evidence type="ECO:0000256" key="1">
    <source>
        <dbReference type="SAM" id="MobiDB-lite"/>
    </source>
</evidence>
<sequence length="255" mass="28302">MSVDALGVIARVGSSVAPRPDISIRDYQQPLSRGKTCFGEVQKFDFPESPGRVSDRLIKDYNLSSSEGQRIELAISDLIFFQPKSPAPAWSQGFPGKPNLLQGEPGQQFSDARVSWSPELDTPCQTPADRTRGTANRAQRPRSRPHLRLWSDLAYRAKLGKGLSENQTRHLCKSADVFGRKLSTLYEASFSEETCHSAEHAVLLRLEPGRQEGSDKYCLSEAGLTTESFFMCLLCASINISRLRRQATVPDQAAR</sequence>
<dbReference type="AlphaFoldDB" id="A0AAD4TVD4"/>
<comment type="caution">
    <text evidence="2">The sequence shown here is derived from an EMBL/GenBank/DDBJ whole genome shotgun (WGS) entry which is preliminary data.</text>
</comment>
<dbReference type="EMBL" id="JAKZEL010000019">
    <property type="protein sequence ID" value="KAI4534051.1"/>
    <property type="molecule type" value="Genomic_DNA"/>
</dbReference>
<reference evidence="2" key="1">
    <citation type="submission" date="2022-03" db="EMBL/GenBank/DDBJ databases">
        <title>Genomic analyses of argali, domestic sheep and their hybrids provide insights into chromosomal evolution, heterosis and genetic basis of agronomic traits.</title>
        <authorList>
            <person name="Li M."/>
        </authorList>
    </citation>
    <scope>NUCLEOTIDE SEQUENCE</scope>
    <source>
        <strain evidence="2">CAU-MHL-2022a</strain>
        <tissue evidence="2">Skin</tissue>
    </source>
</reference>
<evidence type="ECO:0000313" key="2">
    <source>
        <dbReference type="EMBL" id="KAI4534051.1"/>
    </source>
</evidence>
<keyword evidence="3" id="KW-1185">Reference proteome</keyword>
<protein>
    <submittedName>
        <fullName evidence="2">Uncharacterized protein</fullName>
    </submittedName>
</protein>
<gene>
    <name evidence="2" type="ORF">MG293_014911</name>
</gene>
<proteinExistence type="predicted"/>
<evidence type="ECO:0000313" key="3">
    <source>
        <dbReference type="Proteomes" id="UP001214576"/>
    </source>
</evidence>
<organism evidence="2 3">
    <name type="scientific">Ovis ammon polii</name>
    <dbReference type="NCBI Taxonomy" id="230172"/>
    <lineage>
        <taxon>Eukaryota</taxon>
        <taxon>Metazoa</taxon>
        <taxon>Chordata</taxon>
        <taxon>Craniata</taxon>
        <taxon>Vertebrata</taxon>
        <taxon>Euteleostomi</taxon>
        <taxon>Mammalia</taxon>
        <taxon>Eutheria</taxon>
        <taxon>Laurasiatheria</taxon>
        <taxon>Artiodactyla</taxon>
        <taxon>Ruminantia</taxon>
        <taxon>Pecora</taxon>
        <taxon>Bovidae</taxon>
        <taxon>Caprinae</taxon>
        <taxon>Ovis</taxon>
    </lineage>
</organism>
<accession>A0AAD4TVD4</accession>